<gene>
    <name evidence="11" type="ORF">ACHHYP_09987</name>
</gene>
<evidence type="ECO:0000256" key="4">
    <source>
        <dbReference type="ARBA" id="ARBA00022475"/>
    </source>
</evidence>
<keyword evidence="6 9" id="KW-1133">Transmembrane helix</keyword>
<feature type="transmembrane region" description="Helical" evidence="9">
    <location>
        <begin position="73"/>
        <end position="91"/>
    </location>
</feature>
<feature type="transmembrane region" description="Helical" evidence="9">
    <location>
        <begin position="43"/>
        <end position="61"/>
    </location>
</feature>
<dbReference type="Gene3D" id="1.10.3730.20">
    <property type="match status" value="1"/>
</dbReference>
<evidence type="ECO:0000313" key="11">
    <source>
        <dbReference type="EMBL" id="OQR86759.1"/>
    </source>
</evidence>
<dbReference type="InterPro" id="IPR000620">
    <property type="entry name" value="EamA_dom"/>
</dbReference>
<evidence type="ECO:0000256" key="2">
    <source>
        <dbReference type="ARBA" id="ARBA00007362"/>
    </source>
</evidence>
<keyword evidence="5 9" id="KW-0812">Transmembrane</keyword>
<evidence type="ECO:0000256" key="9">
    <source>
        <dbReference type="SAM" id="Phobius"/>
    </source>
</evidence>
<evidence type="ECO:0000256" key="6">
    <source>
        <dbReference type="ARBA" id="ARBA00022989"/>
    </source>
</evidence>
<comment type="similarity">
    <text evidence="2">Belongs to the EamA transporter family.</text>
</comment>
<feature type="transmembrane region" description="Helical" evidence="9">
    <location>
        <begin position="97"/>
        <end position="118"/>
    </location>
</feature>
<accession>A0A1V9YM11</accession>
<evidence type="ECO:0000256" key="7">
    <source>
        <dbReference type="ARBA" id="ARBA00023136"/>
    </source>
</evidence>
<organism evidence="11 12">
    <name type="scientific">Achlya hypogyna</name>
    <name type="common">Oomycete</name>
    <name type="synonym">Protoachlya hypogyna</name>
    <dbReference type="NCBI Taxonomy" id="1202772"/>
    <lineage>
        <taxon>Eukaryota</taxon>
        <taxon>Sar</taxon>
        <taxon>Stramenopiles</taxon>
        <taxon>Oomycota</taxon>
        <taxon>Saprolegniomycetes</taxon>
        <taxon>Saprolegniales</taxon>
        <taxon>Achlyaceae</taxon>
        <taxon>Achlya</taxon>
    </lineage>
</organism>
<evidence type="ECO:0000259" key="10">
    <source>
        <dbReference type="Pfam" id="PF00892"/>
    </source>
</evidence>
<evidence type="ECO:0000256" key="5">
    <source>
        <dbReference type="ARBA" id="ARBA00022692"/>
    </source>
</evidence>
<keyword evidence="3" id="KW-0813">Transport</keyword>
<dbReference type="AlphaFoldDB" id="A0A1V9YM11"/>
<dbReference type="InterPro" id="IPR037185">
    <property type="entry name" value="EmrE-like"/>
</dbReference>
<feature type="transmembrane region" description="Helical" evidence="9">
    <location>
        <begin position="265"/>
        <end position="283"/>
    </location>
</feature>
<dbReference type="InterPro" id="IPR004626">
    <property type="entry name" value="RarD"/>
</dbReference>
<feature type="transmembrane region" description="Helical" evidence="9">
    <location>
        <begin position="239"/>
        <end position="259"/>
    </location>
</feature>
<name>A0A1V9YM11_ACHHY</name>
<dbReference type="NCBIfam" id="TIGR00688">
    <property type="entry name" value="rarD"/>
    <property type="match status" value="1"/>
</dbReference>
<feature type="transmembrane region" description="Helical" evidence="9">
    <location>
        <begin position="172"/>
        <end position="192"/>
    </location>
</feature>
<keyword evidence="12" id="KW-1185">Reference proteome</keyword>
<dbReference type="PANTHER" id="PTHR22911:SF137">
    <property type="entry name" value="SOLUTE CARRIER FAMILY 35 MEMBER G2-RELATED"/>
    <property type="match status" value="1"/>
</dbReference>
<feature type="region of interest" description="Disordered" evidence="8">
    <location>
        <begin position="290"/>
        <end position="323"/>
    </location>
</feature>
<dbReference type="GO" id="GO:0005886">
    <property type="term" value="C:plasma membrane"/>
    <property type="evidence" value="ECO:0007669"/>
    <property type="project" value="UniProtKB-SubCell"/>
</dbReference>
<evidence type="ECO:0000256" key="1">
    <source>
        <dbReference type="ARBA" id="ARBA00004651"/>
    </source>
</evidence>
<keyword evidence="7 9" id="KW-0472">Membrane</keyword>
<dbReference type="Proteomes" id="UP000243579">
    <property type="component" value="Unassembled WGS sequence"/>
</dbReference>
<feature type="transmembrane region" description="Helical" evidence="9">
    <location>
        <begin position="148"/>
        <end position="165"/>
    </location>
</feature>
<evidence type="ECO:0000313" key="12">
    <source>
        <dbReference type="Proteomes" id="UP000243579"/>
    </source>
</evidence>
<dbReference type="SUPFAM" id="SSF103481">
    <property type="entry name" value="Multidrug resistance efflux transporter EmrE"/>
    <property type="match status" value="2"/>
</dbReference>
<feature type="compositionally biased region" description="Acidic residues" evidence="8">
    <location>
        <begin position="296"/>
        <end position="309"/>
    </location>
</feature>
<feature type="transmembrane region" description="Helical" evidence="9">
    <location>
        <begin position="212"/>
        <end position="232"/>
    </location>
</feature>
<evidence type="ECO:0000256" key="3">
    <source>
        <dbReference type="ARBA" id="ARBA00022448"/>
    </source>
</evidence>
<keyword evidence="4" id="KW-1003">Cell membrane</keyword>
<reference evidence="11 12" key="1">
    <citation type="journal article" date="2014" name="Genome Biol. Evol.">
        <title>The secreted proteins of Achlya hypogyna and Thraustotheca clavata identify the ancestral oomycete secretome and reveal gene acquisitions by horizontal gene transfer.</title>
        <authorList>
            <person name="Misner I."/>
            <person name="Blouin N."/>
            <person name="Leonard G."/>
            <person name="Richards T.A."/>
            <person name="Lane C.E."/>
        </authorList>
    </citation>
    <scope>NUCLEOTIDE SEQUENCE [LARGE SCALE GENOMIC DNA]</scope>
    <source>
        <strain evidence="11 12">ATCC 48635</strain>
    </source>
</reference>
<proteinExistence type="inferred from homology"/>
<dbReference type="PANTHER" id="PTHR22911">
    <property type="entry name" value="ACYL-MALONYL CONDENSING ENZYME-RELATED"/>
    <property type="match status" value="1"/>
</dbReference>
<dbReference type="EMBL" id="JNBR01001485">
    <property type="protein sequence ID" value="OQR86759.1"/>
    <property type="molecule type" value="Genomic_DNA"/>
</dbReference>
<sequence length="323" mass="35359">MNDATLGVGFALLAYLLWGFQPIYWKQLLDVNSYELILHRVAWSYPILLAFLAINGELKTYWTAITTPATYKVYSVSAVLLGINFFFSLWAVNAGHILQMSLGYFVNPLFSVLLGVVFLKERLPLLQWIAIGIATIGVVIVTIGYGEFPWIALTIAAVFGFYGLVQKKAPLSGLVGCSVELLMLFIPCFIALLVLEFRGTGVFGHSGASTNWLIVGCGAATILPQIAFVSCLKYITLSVLGVVQFVGPTIQTLVGVFMYDEDFSSMKLAGFCCVWVSLVIFTFDGLRSKPNKSSNADDDVKDLEGDENTSSDNNSKAEYQSVV</sequence>
<protein>
    <submittedName>
        <fullName evidence="11">Membrane protein</fullName>
    </submittedName>
</protein>
<feature type="domain" description="EamA" evidence="10">
    <location>
        <begin position="6"/>
        <end position="142"/>
    </location>
</feature>
<comment type="subcellular location">
    <subcellularLocation>
        <location evidence="1">Cell membrane</location>
        <topology evidence="1">Multi-pass membrane protein</topology>
    </subcellularLocation>
</comment>
<evidence type="ECO:0000256" key="8">
    <source>
        <dbReference type="SAM" id="MobiDB-lite"/>
    </source>
</evidence>
<dbReference type="OrthoDB" id="64403at2759"/>
<comment type="caution">
    <text evidence="11">The sequence shown here is derived from an EMBL/GenBank/DDBJ whole genome shotgun (WGS) entry which is preliminary data.</text>
</comment>
<feature type="compositionally biased region" description="Polar residues" evidence="8">
    <location>
        <begin position="310"/>
        <end position="323"/>
    </location>
</feature>
<dbReference type="Pfam" id="PF00892">
    <property type="entry name" value="EamA"/>
    <property type="match status" value="1"/>
</dbReference>
<feature type="transmembrane region" description="Helical" evidence="9">
    <location>
        <begin position="125"/>
        <end position="142"/>
    </location>
</feature>